<evidence type="ECO:0000259" key="3">
    <source>
        <dbReference type="Pfam" id="PF13399"/>
    </source>
</evidence>
<dbReference type="EMBL" id="CP011309">
    <property type="protein sequence ID" value="AKF28508.1"/>
    <property type="molecule type" value="Genomic_DNA"/>
</dbReference>
<feature type="compositionally biased region" description="Low complexity" evidence="1">
    <location>
        <begin position="95"/>
        <end position="122"/>
    </location>
</feature>
<feature type="region of interest" description="Disordered" evidence="1">
    <location>
        <begin position="50"/>
        <end position="122"/>
    </location>
</feature>
<protein>
    <recommendedName>
        <fullName evidence="3">LytR/CpsA/Psr regulator C-terminal domain-containing protein</fullName>
    </recommendedName>
</protein>
<dbReference type="RefSeq" id="WP_003862897.1">
    <property type="nucleotide sequence ID" value="NZ_CP011309.1"/>
</dbReference>
<feature type="compositionally biased region" description="Polar residues" evidence="1">
    <location>
        <begin position="1"/>
        <end position="15"/>
    </location>
</feature>
<dbReference type="InterPro" id="IPR027381">
    <property type="entry name" value="LytR/CpsA/Psr_C"/>
</dbReference>
<gene>
    <name evidence="4" type="ORF">YH66_13745</name>
</gene>
<dbReference type="Proteomes" id="UP000034037">
    <property type="component" value="Chromosome"/>
</dbReference>
<reference evidence="4 5" key="1">
    <citation type="submission" date="2015-04" db="EMBL/GenBank/DDBJ databases">
        <title>Complete Genome Sequence of Brevibacterium flavum ATCC 15168.</title>
        <authorList>
            <person name="Ahn J."/>
            <person name="Park G."/>
            <person name="Jeon W."/>
            <person name="Jang Y."/>
            <person name="Jang M."/>
            <person name="Lee H."/>
            <person name="Lee H."/>
        </authorList>
    </citation>
    <scope>NUCLEOTIDE SEQUENCE [LARGE SCALE GENOMIC DNA]</scope>
    <source>
        <strain evidence="4 5">ATCC 15168</strain>
    </source>
</reference>
<name>A0A0F6Z6X5_9CORY</name>
<accession>A0A0F6Z6X5</accession>
<evidence type="ECO:0000313" key="4">
    <source>
        <dbReference type="EMBL" id="AKF28508.1"/>
    </source>
</evidence>
<evidence type="ECO:0000256" key="2">
    <source>
        <dbReference type="SAM" id="Phobius"/>
    </source>
</evidence>
<organism evidence="4 5">
    <name type="scientific">[Brevibacterium] flavum</name>
    <dbReference type="NCBI Taxonomy" id="92706"/>
    <lineage>
        <taxon>Bacteria</taxon>
        <taxon>Bacillati</taxon>
        <taxon>Actinomycetota</taxon>
        <taxon>Actinomycetes</taxon>
        <taxon>Mycobacteriales</taxon>
        <taxon>Corynebacteriaceae</taxon>
        <taxon>Corynebacterium</taxon>
    </lineage>
</organism>
<keyword evidence="2" id="KW-1133">Transmembrane helix</keyword>
<dbReference type="PATRIC" id="fig|92706.3.peg.2882"/>
<dbReference type="Gene3D" id="3.30.70.2390">
    <property type="match status" value="1"/>
</dbReference>
<keyword evidence="2" id="KW-0472">Membrane</keyword>
<dbReference type="HOGENOM" id="CLU_073279_0_1_11"/>
<feature type="region of interest" description="Disordered" evidence="1">
    <location>
        <begin position="1"/>
        <end position="22"/>
    </location>
</feature>
<evidence type="ECO:0000256" key="1">
    <source>
        <dbReference type="SAM" id="MobiDB-lite"/>
    </source>
</evidence>
<feature type="domain" description="LytR/CpsA/Psr regulator C-terminal" evidence="3">
    <location>
        <begin position="130"/>
        <end position="217"/>
    </location>
</feature>
<dbReference type="Pfam" id="PF13399">
    <property type="entry name" value="LytR_C"/>
    <property type="match status" value="1"/>
</dbReference>
<keyword evidence="5" id="KW-1185">Reference proteome</keyword>
<feature type="compositionally biased region" description="Low complexity" evidence="1">
    <location>
        <begin position="54"/>
        <end position="86"/>
    </location>
</feature>
<sequence length="221" mass="22492">MTSDMQNSPQHSATPSEEKQGGLPMRGLAMILIAVAVLLAAWALWSMQGKDDTSTTSAGQTQSTETNAGTIAESSGSSDSEQASAEPGTSEETSAEQPAADGEAANAAGTAASGGASSANGNSTPVNTLYVLNNSTVPQLAARVADSLSGDYQKVESGNLPDTIIPQNTVYFTAGNTEAEKAARELADRVSGVAMERSDALPTETEGKDALVLVLVQDVAL</sequence>
<proteinExistence type="predicted"/>
<evidence type="ECO:0000313" key="5">
    <source>
        <dbReference type="Proteomes" id="UP000034037"/>
    </source>
</evidence>
<keyword evidence="2" id="KW-0812">Transmembrane</keyword>
<feature type="transmembrane region" description="Helical" evidence="2">
    <location>
        <begin position="27"/>
        <end position="45"/>
    </location>
</feature>
<dbReference type="AlphaFoldDB" id="A0A0F6Z6X5"/>